<evidence type="ECO:0000259" key="7">
    <source>
        <dbReference type="Pfam" id="PF13098"/>
    </source>
</evidence>
<name>A0A6L7G9R6_9RHOB</name>
<dbReference type="Gene3D" id="3.40.30.10">
    <property type="entry name" value="Glutaredoxin"/>
    <property type="match status" value="1"/>
</dbReference>
<feature type="chain" id="PRO_5026822664" evidence="5">
    <location>
        <begin position="32"/>
        <end position="284"/>
    </location>
</feature>
<dbReference type="Pfam" id="PF10411">
    <property type="entry name" value="DsbC_N"/>
    <property type="match status" value="1"/>
</dbReference>
<dbReference type="InterPro" id="IPR036249">
    <property type="entry name" value="Thioredoxin-like_sf"/>
</dbReference>
<dbReference type="PANTHER" id="PTHR35272">
    <property type="entry name" value="THIOL:DISULFIDE INTERCHANGE PROTEIN DSBC-RELATED"/>
    <property type="match status" value="1"/>
</dbReference>
<feature type="domain" description="Disulphide bond isomerase DsbC/G N-terminal" evidence="6">
    <location>
        <begin position="39"/>
        <end position="114"/>
    </location>
</feature>
<dbReference type="SUPFAM" id="SSF54423">
    <property type="entry name" value="DsbC/DsbG N-terminal domain-like"/>
    <property type="match status" value="1"/>
</dbReference>
<sequence length="284" mass="29441">MAKLPSAGRGLRLAALPLILAAGLAAGPALAQSAAPAAAPQVETIDVPAPVKATVDKLTGGKAKILKAFKAPAGLIGLGIELGPNKDTILYASADGKYLMQGMIIDSDGQNTTQLASQSVLPQPPSAAENFATLDKTKSYVWGKEDAPKELWILFDPNCIYCHKTYDDLKPAVEAGKVKVHIIQAGFLKQSSLGKAAAIMAAKDPAAALAEDESKFDEAQEEGSIKGDTSDEAAVAAVKANNAWMQAQGIKGTPYLLYKGKDGKIADVGGYDPDIDGLLAQIDG</sequence>
<dbReference type="EMBL" id="WUMU01000026">
    <property type="protein sequence ID" value="MXN20337.1"/>
    <property type="molecule type" value="Genomic_DNA"/>
</dbReference>
<reference evidence="8 9" key="1">
    <citation type="submission" date="2019-12" db="EMBL/GenBank/DDBJ databases">
        <authorList>
            <person name="Li M."/>
        </authorList>
    </citation>
    <scope>NUCLEOTIDE SEQUENCE [LARGE SCALE GENOMIC DNA]</scope>
    <source>
        <strain evidence="8 9">GBMRC 2024</strain>
    </source>
</reference>
<evidence type="ECO:0000256" key="4">
    <source>
        <dbReference type="ARBA" id="ARBA00022764"/>
    </source>
</evidence>
<dbReference type="PANTHER" id="PTHR35272:SF4">
    <property type="entry name" value="THIOL:DISULFIDE INTERCHANGE PROTEIN DSBG"/>
    <property type="match status" value="1"/>
</dbReference>
<dbReference type="GO" id="GO:0042597">
    <property type="term" value="C:periplasmic space"/>
    <property type="evidence" value="ECO:0007669"/>
    <property type="project" value="UniProtKB-SubCell"/>
</dbReference>
<accession>A0A6L7G9R6</accession>
<dbReference type="InterPro" id="IPR009094">
    <property type="entry name" value="DiS-bond_isomerase_DsbC/G_N_sf"/>
</dbReference>
<comment type="similarity">
    <text evidence="2">Belongs to the thioredoxin family. DsbC subfamily.</text>
</comment>
<evidence type="ECO:0000256" key="1">
    <source>
        <dbReference type="ARBA" id="ARBA00004418"/>
    </source>
</evidence>
<protein>
    <submittedName>
        <fullName evidence="8">Thiol:disulfide interchange protein DsbG</fullName>
    </submittedName>
</protein>
<evidence type="ECO:0000256" key="5">
    <source>
        <dbReference type="SAM" id="SignalP"/>
    </source>
</evidence>
<dbReference type="SUPFAM" id="SSF52833">
    <property type="entry name" value="Thioredoxin-like"/>
    <property type="match status" value="1"/>
</dbReference>
<dbReference type="Pfam" id="PF13098">
    <property type="entry name" value="Thioredoxin_2"/>
    <property type="match status" value="1"/>
</dbReference>
<dbReference type="Proteomes" id="UP000477911">
    <property type="component" value="Unassembled WGS sequence"/>
</dbReference>
<evidence type="ECO:0000259" key="6">
    <source>
        <dbReference type="Pfam" id="PF10411"/>
    </source>
</evidence>
<keyword evidence="9" id="KW-1185">Reference proteome</keyword>
<dbReference type="InterPro" id="IPR051470">
    <property type="entry name" value="Thiol:disulfide_interchange"/>
</dbReference>
<evidence type="ECO:0000313" key="9">
    <source>
        <dbReference type="Proteomes" id="UP000477911"/>
    </source>
</evidence>
<organism evidence="8 9">
    <name type="scientific">Pseudooceanicola albus</name>
    <dbReference type="NCBI Taxonomy" id="2692189"/>
    <lineage>
        <taxon>Bacteria</taxon>
        <taxon>Pseudomonadati</taxon>
        <taxon>Pseudomonadota</taxon>
        <taxon>Alphaproteobacteria</taxon>
        <taxon>Rhodobacterales</taxon>
        <taxon>Paracoccaceae</taxon>
        <taxon>Pseudooceanicola</taxon>
    </lineage>
</organism>
<dbReference type="AlphaFoldDB" id="A0A6L7G9R6"/>
<dbReference type="NCBIfam" id="NF008657">
    <property type="entry name" value="PRK11657.1"/>
    <property type="match status" value="1"/>
</dbReference>
<evidence type="ECO:0000313" key="8">
    <source>
        <dbReference type="EMBL" id="MXN20337.1"/>
    </source>
</evidence>
<comment type="subcellular location">
    <subcellularLocation>
        <location evidence="1">Periplasm</location>
    </subcellularLocation>
</comment>
<feature type="domain" description="Thioredoxin-like fold" evidence="7">
    <location>
        <begin position="152"/>
        <end position="272"/>
    </location>
</feature>
<dbReference type="Gene3D" id="3.10.450.70">
    <property type="entry name" value="Disulphide bond isomerase, DsbC/G, N-terminal"/>
    <property type="match status" value="1"/>
</dbReference>
<keyword evidence="3 5" id="KW-0732">Signal</keyword>
<keyword evidence="4" id="KW-0574">Periplasm</keyword>
<evidence type="ECO:0000256" key="3">
    <source>
        <dbReference type="ARBA" id="ARBA00022729"/>
    </source>
</evidence>
<gene>
    <name evidence="8" type="primary">dsbG</name>
    <name evidence="8" type="ORF">GR170_21080</name>
</gene>
<dbReference type="RefSeq" id="WP_160896462.1">
    <property type="nucleotide sequence ID" value="NZ_WUMU01000026.1"/>
</dbReference>
<feature type="signal peptide" evidence="5">
    <location>
        <begin position="1"/>
        <end position="31"/>
    </location>
</feature>
<dbReference type="InterPro" id="IPR012336">
    <property type="entry name" value="Thioredoxin-like_fold"/>
</dbReference>
<proteinExistence type="inferred from homology"/>
<evidence type="ECO:0000256" key="2">
    <source>
        <dbReference type="ARBA" id="ARBA00009813"/>
    </source>
</evidence>
<comment type="caution">
    <text evidence="8">The sequence shown here is derived from an EMBL/GenBank/DDBJ whole genome shotgun (WGS) entry which is preliminary data.</text>
</comment>
<dbReference type="InterPro" id="IPR018950">
    <property type="entry name" value="DiS-bond_isomerase_DsbC/G_N"/>
</dbReference>